<feature type="domain" description="Copper amine oxidase catalytic" evidence="11">
    <location>
        <begin position="240"/>
        <end position="656"/>
    </location>
</feature>
<dbReference type="FunFam" id="2.70.98.20:FF:000004">
    <property type="entry name" value="Amine oxidase"/>
    <property type="match status" value="1"/>
</dbReference>
<name>A0A3S3MQ90_9MAGN</name>
<dbReference type="PANTHER" id="PTHR10638">
    <property type="entry name" value="COPPER AMINE OXIDASE"/>
    <property type="match status" value="1"/>
</dbReference>
<dbReference type="GO" id="GO:0005507">
    <property type="term" value="F:copper ion binding"/>
    <property type="evidence" value="ECO:0007669"/>
    <property type="project" value="InterPro"/>
</dbReference>
<keyword evidence="3 7" id="KW-0801">TPQ</keyword>
<evidence type="ECO:0000313" key="14">
    <source>
        <dbReference type="EMBL" id="RWR77714.1"/>
    </source>
</evidence>
<dbReference type="InterPro" id="IPR015798">
    <property type="entry name" value="Cu_amine_oxidase_C"/>
</dbReference>
<feature type="chain" id="PRO_5018740353" description="Amine oxidase" evidence="10">
    <location>
        <begin position="25"/>
        <end position="673"/>
    </location>
</feature>
<evidence type="ECO:0000256" key="9">
    <source>
        <dbReference type="RuleBase" id="RU000672"/>
    </source>
</evidence>
<evidence type="ECO:0000256" key="6">
    <source>
        <dbReference type="ARBA" id="ARBA00023157"/>
    </source>
</evidence>
<evidence type="ECO:0000256" key="1">
    <source>
        <dbReference type="ARBA" id="ARBA00007983"/>
    </source>
</evidence>
<dbReference type="InterPro" id="IPR015800">
    <property type="entry name" value="Cu_amine_oxidase_N2"/>
</dbReference>
<dbReference type="Gene3D" id="2.70.98.20">
    <property type="entry name" value="Copper amine oxidase, catalytic domain"/>
    <property type="match status" value="1"/>
</dbReference>
<feature type="active site" description="Schiff-base intermediate with substrate; via topaquinone" evidence="7">
    <location>
        <position position="406"/>
    </location>
</feature>
<accession>A0A3S3MQ90</accession>
<dbReference type="Pfam" id="PF02728">
    <property type="entry name" value="Cu_amine_oxidN3"/>
    <property type="match status" value="1"/>
</dbReference>
<keyword evidence="15" id="KW-1185">Reference proteome</keyword>
<dbReference type="GO" id="GO:0009308">
    <property type="term" value="P:amine metabolic process"/>
    <property type="evidence" value="ECO:0007669"/>
    <property type="project" value="UniProtKB-UniRule"/>
</dbReference>
<comment type="caution">
    <text evidence="14">The sequence shown here is derived from an EMBL/GenBank/DDBJ whole genome shotgun (WGS) entry which is preliminary data.</text>
</comment>
<feature type="domain" description="Copper amine oxidase N2-terminal" evidence="12">
    <location>
        <begin position="26"/>
        <end position="112"/>
    </location>
</feature>
<dbReference type="SUPFAM" id="SSF54416">
    <property type="entry name" value="Amine oxidase N-terminal region"/>
    <property type="match status" value="2"/>
</dbReference>
<evidence type="ECO:0000256" key="3">
    <source>
        <dbReference type="ARBA" id="ARBA00022772"/>
    </source>
</evidence>
<dbReference type="Pfam" id="PF02727">
    <property type="entry name" value="Cu_amine_oxidN2"/>
    <property type="match status" value="1"/>
</dbReference>
<evidence type="ECO:0000256" key="10">
    <source>
        <dbReference type="SAM" id="SignalP"/>
    </source>
</evidence>
<proteinExistence type="inferred from homology"/>
<dbReference type="SUPFAM" id="SSF49998">
    <property type="entry name" value="Amine oxidase catalytic domain"/>
    <property type="match status" value="1"/>
</dbReference>
<feature type="active site" description="Proton acceptor" evidence="7">
    <location>
        <position position="318"/>
    </location>
</feature>
<dbReference type="EC" id="1.4.3.-" evidence="9"/>
<feature type="domain" description="Copper amine oxidase N3-terminal" evidence="13">
    <location>
        <begin position="120"/>
        <end position="211"/>
    </location>
</feature>
<keyword evidence="6" id="KW-1015">Disulfide bond</keyword>
<evidence type="ECO:0000313" key="15">
    <source>
        <dbReference type="Proteomes" id="UP000283530"/>
    </source>
</evidence>
<dbReference type="InterPro" id="IPR016182">
    <property type="entry name" value="Cu_amine_oxidase_N-reg"/>
</dbReference>
<dbReference type="PROSITE" id="PS51257">
    <property type="entry name" value="PROKAR_LIPOPROTEIN"/>
    <property type="match status" value="1"/>
</dbReference>
<dbReference type="PROSITE" id="PS01165">
    <property type="entry name" value="COPPER_AMINE_OXID_2"/>
    <property type="match status" value="1"/>
</dbReference>
<evidence type="ECO:0000256" key="5">
    <source>
        <dbReference type="ARBA" id="ARBA00023008"/>
    </source>
</evidence>
<evidence type="ECO:0000256" key="4">
    <source>
        <dbReference type="ARBA" id="ARBA00023002"/>
    </source>
</evidence>
<dbReference type="AlphaFoldDB" id="A0A3S3MQ90"/>
<dbReference type="FunFam" id="3.10.450.40:FF:000012">
    <property type="entry name" value="Amine oxidase"/>
    <property type="match status" value="1"/>
</dbReference>
<evidence type="ECO:0000256" key="2">
    <source>
        <dbReference type="ARBA" id="ARBA00022723"/>
    </source>
</evidence>
<reference evidence="14 15" key="1">
    <citation type="journal article" date="2019" name="Nat. Plants">
        <title>Stout camphor tree genome fills gaps in understanding of flowering plant genome evolution.</title>
        <authorList>
            <person name="Chaw S.M."/>
            <person name="Liu Y.C."/>
            <person name="Wu Y.W."/>
            <person name="Wang H.Y."/>
            <person name="Lin C.I."/>
            <person name="Wu C.S."/>
            <person name="Ke H.M."/>
            <person name="Chang L.Y."/>
            <person name="Hsu C.Y."/>
            <person name="Yang H.T."/>
            <person name="Sudianto E."/>
            <person name="Hsu M.H."/>
            <person name="Wu K.P."/>
            <person name="Wang L.N."/>
            <person name="Leebens-Mack J.H."/>
            <person name="Tsai I.J."/>
        </authorList>
    </citation>
    <scope>NUCLEOTIDE SEQUENCE [LARGE SCALE GENOMIC DNA]</scope>
    <source>
        <strain evidence="15">cv. Chaw 1501</strain>
        <tissue evidence="14">Young leaves</tissue>
    </source>
</reference>
<keyword evidence="5 9" id="KW-0186">Copper</keyword>
<evidence type="ECO:0000256" key="7">
    <source>
        <dbReference type="PIRSR" id="PIRSR600269-50"/>
    </source>
</evidence>
<dbReference type="PANTHER" id="PTHR10638:SF71">
    <property type="entry name" value="AMINE OXIDASE"/>
    <property type="match status" value="1"/>
</dbReference>
<keyword evidence="4 9" id="KW-0560">Oxidoreductase</keyword>
<dbReference type="InterPro" id="IPR049947">
    <property type="entry name" value="Cu_Am_Ox_Cu-bd"/>
</dbReference>
<evidence type="ECO:0000259" key="11">
    <source>
        <dbReference type="Pfam" id="PF01179"/>
    </source>
</evidence>
<sequence length="673" mass="76163">MALRALKSLLLLVFFLLVPHSISSCHPLDPLTPAEINSIRRTVEHSQLGSNRKLTFHYVGLDDPDKPGLLSWLSNHTKTPPPRRAFVTARLDKQIHNIIVDISDNTIISDRIYGGYGYPIPTSEEEAAANALPFSYMPFLQSAKKRKLDIAKVVCETFLVGWFGERKEKRVAKIRCFYRHGTDNIYMRPLQGVLVTVDLDEIVILGFKDRIRTPMPKAEGTDYRASKQRPPFAPRTNGMTIVQPDGPSFTIDGHMIRWANWAFHLGFDARVGPIISLASIYDVDKDKYRSVLYKGYLSELYVPYMDVSDEWYYRTFFDAGEHGLGQCAVPLEPTRDCPSNAVFIDGYVAGQSGNSIKLSNIFCVFERSAGDIMWRHTETEIPGEKVREVRADVSLVVRMVTVIGNYDNVLDWEFKQSGSIKVMVGLTGVLEVKGVPYTHTNQIRENVHGTLLAENTIGVNHDHFFTYYLDLDIDGPDNSFIKAKMQTVRVMKGRNTSTPRKSYWKVVTETAKTEADARLKPSLEPADLLVVNPNKMTKVGNHIGYRLIGGSQATSILSDDDYPQILGAYTKYELMVTPYNRSEKWAPGEFVHQSHGDDTLAVWTLRNRSIENRDIVLWYTVGFHHIPYQEDFPVMPTLSGGFVLRPSNFFDNNPVLKVLPSKPVHWPNCTAHV</sequence>
<organism evidence="14 15">
    <name type="scientific">Cinnamomum micranthum f. kanehirae</name>
    <dbReference type="NCBI Taxonomy" id="337451"/>
    <lineage>
        <taxon>Eukaryota</taxon>
        <taxon>Viridiplantae</taxon>
        <taxon>Streptophyta</taxon>
        <taxon>Embryophyta</taxon>
        <taxon>Tracheophyta</taxon>
        <taxon>Spermatophyta</taxon>
        <taxon>Magnoliopsida</taxon>
        <taxon>Magnoliidae</taxon>
        <taxon>Laurales</taxon>
        <taxon>Lauraceae</taxon>
        <taxon>Cinnamomum</taxon>
    </lineage>
</organism>
<dbReference type="OrthoDB" id="5379943at2759"/>
<dbReference type="STRING" id="337451.A0A3S3MQ90"/>
<dbReference type="GO" id="GO:0048038">
    <property type="term" value="F:quinone binding"/>
    <property type="evidence" value="ECO:0007669"/>
    <property type="project" value="InterPro"/>
</dbReference>
<keyword evidence="2 9" id="KW-0479">Metal-binding</keyword>
<dbReference type="EMBL" id="QPKB01000002">
    <property type="protein sequence ID" value="RWR77714.1"/>
    <property type="molecule type" value="Genomic_DNA"/>
</dbReference>
<feature type="modified residue" description="2',4',5'-topaquinone" evidence="8">
    <location>
        <position position="406"/>
    </location>
</feature>
<evidence type="ECO:0000259" key="13">
    <source>
        <dbReference type="Pfam" id="PF02728"/>
    </source>
</evidence>
<gene>
    <name evidence="14" type="ORF">CKAN_00621500</name>
</gene>
<keyword evidence="10" id="KW-0732">Signal</keyword>
<dbReference type="Proteomes" id="UP000283530">
    <property type="component" value="Unassembled WGS sequence"/>
</dbReference>
<comment type="cofactor">
    <cofactor evidence="9">
        <name>Cu cation</name>
        <dbReference type="ChEBI" id="CHEBI:23378"/>
    </cofactor>
    <text evidence="9">Contains 1 topaquinone per subunit.</text>
</comment>
<comment type="similarity">
    <text evidence="1 9">Belongs to the copper/topaquinone oxidase family.</text>
</comment>
<dbReference type="InterPro" id="IPR036460">
    <property type="entry name" value="Cu_amine_oxidase_C_sf"/>
</dbReference>
<dbReference type="InterPro" id="IPR000269">
    <property type="entry name" value="Cu_amine_oxidase"/>
</dbReference>
<feature type="signal peptide" evidence="10">
    <location>
        <begin position="1"/>
        <end position="24"/>
    </location>
</feature>
<dbReference type="Pfam" id="PF01179">
    <property type="entry name" value="Cu_amine_oxid"/>
    <property type="match status" value="1"/>
</dbReference>
<evidence type="ECO:0000259" key="12">
    <source>
        <dbReference type="Pfam" id="PF02727"/>
    </source>
</evidence>
<evidence type="ECO:0000256" key="8">
    <source>
        <dbReference type="PIRSR" id="PIRSR600269-51"/>
    </source>
</evidence>
<dbReference type="GO" id="GO:0008131">
    <property type="term" value="F:primary methylamine oxidase activity"/>
    <property type="evidence" value="ECO:0007669"/>
    <property type="project" value="InterPro"/>
</dbReference>
<protein>
    <recommendedName>
        <fullName evidence="9">Amine oxidase</fullName>
        <ecNumber evidence="9">1.4.3.-</ecNumber>
    </recommendedName>
</protein>
<comment type="PTM">
    <text evidence="8 9">Topaquinone (TPQ) is generated by copper-dependent autoxidation of a specific tyrosyl residue.</text>
</comment>
<dbReference type="Gene3D" id="3.10.450.40">
    <property type="match status" value="2"/>
</dbReference>
<dbReference type="InterPro" id="IPR015802">
    <property type="entry name" value="Cu_amine_oxidase_N3"/>
</dbReference>